<evidence type="ECO:0000313" key="8">
    <source>
        <dbReference type="Proteomes" id="UP001596977"/>
    </source>
</evidence>
<feature type="transmembrane region" description="Helical" evidence="6">
    <location>
        <begin position="131"/>
        <end position="151"/>
    </location>
</feature>
<gene>
    <name evidence="7" type="ORF">ACFQ1E_11675</name>
</gene>
<evidence type="ECO:0000256" key="1">
    <source>
        <dbReference type="ARBA" id="ARBA00004141"/>
    </source>
</evidence>
<keyword evidence="4 6" id="KW-1133">Transmembrane helix</keyword>
<keyword evidence="3 6" id="KW-0812">Transmembrane</keyword>
<evidence type="ECO:0000256" key="5">
    <source>
        <dbReference type="ARBA" id="ARBA00023136"/>
    </source>
</evidence>
<evidence type="ECO:0000256" key="3">
    <source>
        <dbReference type="ARBA" id="ARBA00022692"/>
    </source>
</evidence>
<dbReference type="Pfam" id="PF07947">
    <property type="entry name" value="YhhN"/>
    <property type="match status" value="1"/>
</dbReference>
<organism evidence="7 8">
    <name type="scientific">Sphingomonas canadensis</name>
    <dbReference type="NCBI Taxonomy" id="1219257"/>
    <lineage>
        <taxon>Bacteria</taxon>
        <taxon>Pseudomonadati</taxon>
        <taxon>Pseudomonadota</taxon>
        <taxon>Alphaproteobacteria</taxon>
        <taxon>Sphingomonadales</taxon>
        <taxon>Sphingomonadaceae</taxon>
        <taxon>Sphingomonas</taxon>
    </lineage>
</organism>
<accession>A0ABW3HA13</accession>
<sequence>MRTKPIDLIFLAAIAMAVVFFISARSGAPHDAMLVTQKGACVGLLAIWALLRAPRTLSGRLIVLVLALGAAGDILLETHGLTTGALAFLGGHIAAVVLYLRNRGGGELIVAGLVALGVAVVAWLAPYDRSAAPGIALYAAGLGAMAGTALISRFPRMLVGLGALLFVLSDLLIFWRMGWLMKSPVPGMLIWPTYAGGQALIAWGVVTTLVREREG</sequence>
<proteinExistence type="inferred from homology"/>
<evidence type="ECO:0000256" key="4">
    <source>
        <dbReference type="ARBA" id="ARBA00022989"/>
    </source>
</evidence>
<reference evidence="8" key="1">
    <citation type="journal article" date="2019" name="Int. J. Syst. Evol. Microbiol.">
        <title>The Global Catalogue of Microorganisms (GCM) 10K type strain sequencing project: providing services to taxonomists for standard genome sequencing and annotation.</title>
        <authorList>
            <consortium name="The Broad Institute Genomics Platform"/>
            <consortium name="The Broad Institute Genome Sequencing Center for Infectious Disease"/>
            <person name="Wu L."/>
            <person name="Ma J."/>
        </authorList>
    </citation>
    <scope>NUCLEOTIDE SEQUENCE [LARGE SCALE GENOMIC DNA]</scope>
    <source>
        <strain evidence="8">CCUG 62982</strain>
    </source>
</reference>
<feature type="transmembrane region" description="Helical" evidence="6">
    <location>
        <begin position="158"/>
        <end position="177"/>
    </location>
</feature>
<name>A0ABW3HA13_9SPHN</name>
<comment type="similarity">
    <text evidence="2">Belongs to the TMEM86 family.</text>
</comment>
<dbReference type="InterPro" id="IPR012506">
    <property type="entry name" value="TMEM86B-like"/>
</dbReference>
<protein>
    <submittedName>
        <fullName evidence="7">Lysoplasmalogenase family protein</fullName>
    </submittedName>
</protein>
<dbReference type="RefSeq" id="WP_264944685.1">
    <property type="nucleotide sequence ID" value="NZ_JAPDRA010000005.1"/>
</dbReference>
<evidence type="ECO:0000313" key="7">
    <source>
        <dbReference type="EMBL" id="MFD0946998.1"/>
    </source>
</evidence>
<feature type="transmembrane region" description="Helical" evidence="6">
    <location>
        <begin position="107"/>
        <end position="125"/>
    </location>
</feature>
<evidence type="ECO:0000256" key="2">
    <source>
        <dbReference type="ARBA" id="ARBA00007375"/>
    </source>
</evidence>
<comment type="caution">
    <text evidence="7">The sequence shown here is derived from an EMBL/GenBank/DDBJ whole genome shotgun (WGS) entry which is preliminary data.</text>
</comment>
<dbReference type="Proteomes" id="UP001596977">
    <property type="component" value="Unassembled WGS sequence"/>
</dbReference>
<evidence type="ECO:0000256" key="6">
    <source>
        <dbReference type="SAM" id="Phobius"/>
    </source>
</evidence>
<keyword evidence="5 6" id="KW-0472">Membrane</keyword>
<comment type="subcellular location">
    <subcellularLocation>
        <location evidence="1">Membrane</location>
        <topology evidence="1">Multi-pass membrane protein</topology>
    </subcellularLocation>
</comment>
<dbReference type="PANTHER" id="PTHR31885">
    <property type="entry name" value="GH04784P"/>
    <property type="match status" value="1"/>
</dbReference>
<keyword evidence="8" id="KW-1185">Reference proteome</keyword>
<dbReference type="EMBL" id="JBHTJG010000005">
    <property type="protein sequence ID" value="MFD0946998.1"/>
    <property type="molecule type" value="Genomic_DNA"/>
</dbReference>
<feature type="transmembrane region" description="Helical" evidence="6">
    <location>
        <begin position="82"/>
        <end position="100"/>
    </location>
</feature>
<feature type="transmembrane region" description="Helical" evidence="6">
    <location>
        <begin position="189"/>
        <end position="210"/>
    </location>
</feature>
<feature type="transmembrane region" description="Helical" evidence="6">
    <location>
        <begin position="34"/>
        <end position="51"/>
    </location>
</feature>
<dbReference type="PANTHER" id="PTHR31885:SF6">
    <property type="entry name" value="GH04784P"/>
    <property type="match status" value="1"/>
</dbReference>
<feature type="transmembrane region" description="Helical" evidence="6">
    <location>
        <begin position="58"/>
        <end position="76"/>
    </location>
</feature>